<proteinExistence type="predicted"/>
<dbReference type="Pfam" id="PF01551">
    <property type="entry name" value="Peptidase_M23"/>
    <property type="match status" value="1"/>
</dbReference>
<dbReference type="CDD" id="cd12797">
    <property type="entry name" value="M23_peptidase"/>
    <property type="match status" value="1"/>
</dbReference>
<dbReference type="InterPro" id="IPR011055">
    <property type="entry name" value="Dup_hybrid_motif"/>
</dbReference>
<dbReference type="AlphaFoldDB" id="A0A1L3ZVH9"/>
<evidence type="ECO:0000313" key="4">
    <source>
        <dbReference type="Proteomes" id="UP000182063"/>
    </source>
</evidence>
<sequence length="696" mass="74898">MARVPTQDNFQVAPSGPTGARFDPPSTAGMDAPARQLQQFGQATEQLGGAMADIAIDAAREANQLRVLEAENEARQAILDLTYDPQQGYTQAKGRDVMFRDSGKPLADEYDGKLRERFDQIGSGLSNDAQRQMFEQQAMRLRSSFAAQTTQYEAAEYRGYQQSVVKGTADLSVETIARNARNFDVIDDELNNRLAPSIHQLGRMQGLSGNEITALSNVAKSRALVGAISSAIDSEDITTASALFDRYGSDLQEADRVKVEGVIRRETQGRVVMGAVDAAMGDAQAVEGHGMPVIGGRVTSRFGEKRGNEVHNGVDIAVPVGTPVRAPAGGEVVKVWEDASNGKAVRIRFPDGSVGGFAHLSDQKVKVGDKVAAGQVFALSGNTGRSTGPHLHYKLEKDGRAVDPLAPGSATTKPATLEDAWAQTRARLPADASTDLIKAARSELAARWQMKEASDRDREDKAMTGVYTALIQNGGDIAALPARVRAAIPADKYDSAISFANTIRTSGDQTDEVAYATLASSPELLSSLSDSQFLSLRPKLSQSDFKHFANQRAELRGGGTKNAPGSLNNAAIKRTVDTRLSSLGIDPLPKTDDTAAMARVGAVRRFVNNAIAEEQQRTGKQMNDVEVEQFIDRQFTRAVPMRNSLWGTAQPARPRLSLGVDEISDDTRAQIEGTLKSRGVPITDDSILSMYYAMGE</sequence>
<gene>
    <name evidence="3" type="ORF">BSL82_10185</name>
</gene>
<dbReference type="PANTHER" id="PTHR21666">
    <property type="entry name" value="PEPTIDASE-RELATED"/>
    <property type="match status" value="1"/>
</dbReference>
<dbReference type="STRING" id="1921510.BSL82_10185"/>
<dbReference type="SUPFAM" id="SSF51261">
    <property type="entry name" value="Duplicated hybrid motif"/>
    <property type="match status" value="1"/>
</dbReference>
<dbReference type="GO" id="GO:0004222">
    <property type="term" value="F:metalloendopeptidase activity"/>
    <property type="evidence" value="ECO:0007669"/>
    <property type="project" value="TreeGrafter"/>
</dbReference>
<dbReference type="InterPro" id="IPR016047">
    <property type="entry name" value="M23ase_b-sheet_dom"/>
</dbReference>
<dbReference type="PANTHER" id="PTHR21666:SF285">
    <property type="entry name" value="M23 FAMILY METALLOPEPTIDASE"/>
    <property type="match status" value="1"/>
</dbReference>
<feature type="domain" description="M23ase beta-sheet core" evidence="2">
    <location>
        <begin position="310"/>
        <end position="404"/>
    </location>
</feature>
<evidence type="ECO:0000313" key="3">
    <source>
        <dbReference type="EMBL" id="API59641.1"/>
    </source>
</evidence>
<dbReference type="OrthoDB" id="9815245at2"/>
<dbReference type="Gene3D" id="2.70.70.10">
    <property type="entry name" value="Glucose Permease (Domain IIA)"/>
    <property type="match status" value="1"/>
</dbReference>
<dbReference type="InterPro" id="IPR050570">
    <property type="entry name" value="Cell_wall_metabolism_enzyme"/>
</dbReference>
<organism evidence="3 4">
    <name type="scientific">Tardibacter chloracetimidivorans</name>
    <dbReference type="NCBI Taxonomy" id="1921510"/>
    <lineage>
        <taxon>Bacteria</taxon>
        <taxon>Pseudomonadati</taxon>
        <taxon>Pseudomonadota</taxon>
        <taxon>Alphaproteobacteria</taxon>
        <taxon>Sphingomonadales</taxon>
        <taxon>Sphingomonadaceae</taxon>
        <taxon>Tardibacter</taxon>
    </lineage>
</organism>
<feature type="region of interest" description="Disordered" evidence="1">
    <location>
        <begin position="1"/>
        <end position="31"/>
    </location>
</feature>
<dbReference type="KEGG" id="sphj:BSL82_10185"/>
<accession>A0A1L3ZVH9</accession>
<dbReference type="EMBL" id="CP018221">
    <property type="protein sequence ID" value="API59641.1"/>
    <property type="molecule type" value="Genomic_DNA"/>
</dbReference>
<name>A0A1L3ZVH9_9SPHN</name>
<feature type="compositionally biased region" description="Polar residues" evidence="1">
    <location>
        <begin position="1"/>
        <end position="12"/>
    </location>
</feature>
<protein>
    <recommendedName>
        <fullName evidence="2">M23ase beta-sheet core domain-containing protein</fullName>
    </recommendedName>
</protein>
<dbReference type="Proteomes" id="UP000182063">
    <property type="component" value="Chromosome"/>
</dbReference>
<reference evidence="4" key="1">
    <citation type="submission" date="2016-11" db="EMBL/GenBank/DDBJ databases">
        <title>Complete Genome Sequence of alachlor-degrading Sphingomonas sp. strain JJ-A5.</title>
        <authorList>
            <person name="Lee H."/>
            <person name="Ka J.-O."/>
        </authorList>
    </citation>
    <scope>NUCLEOTIDE SEQUENCE [LARGE SCALE GENOMIC DNA]</scope>
    <source>
        <strain evidence="4">JJ-A5</strain>
    </source>
</reference>
<evidence type="ECO:0000259" key="2">
    <source>
        <dbReference type="Pfam" id="PF01551"/>
    </source>
</evidence>
<dbReference type="RefSeq" id="WP_072597359.1">
    <property type="nucleotide sequence ID" value="NZ_CP018221.1"/>
</dbReference>
<keyword evidence="4" id="KW-1185">Reference proteome</keyword>
<evidence type="ECO:0000256" key="1">
    <source>
        <dbReference type="SAM" id="MobiDB-lite"/>
    </source>
</evidence>